<reference evidence="2" key="1">
    <citation type="submission" date="2014-09" db="EMBL/GenBank/DDBJ databases">
        <authorList>
            <person name="Magalhaes I.L.F."/>
            <person name="Oliveira U."/>
            <person name="Santos F.R."/>
            <person name="Vidigal T.H.D.A."/>
            <person name="Brescovit A.D."/>
            <person name="Santos A.J."/>
        </authorList>
    </citation>
    <scope>NUCLEOTIDE SEQUENCE</scope>
    <source>
        <tissue evidence="2">Shoot tissue taken approximately 20 cm above the soil surface</tissue>
    </source>
</reference>
<organism evidence="2">
    <name type="scientific">Arundo donax</name>
    <name type="common">Giant reed</name>
    <name type="synonym">Donax arundinaceus</name>
    <dbReference type="NCBI Taxonomy" id="35708"/>
    <lineage>
        <taxon>Eukaryota</taxon>
        <taxon>Viridiplantae</taxon>
        <taxon>Streptophyta</taxon>
        <taxon>Embryophyta</taxon>
        <taxon>Tracheophyta</taxon>
        <taxon>Spermatophyta</taxon>
        <taxon>Magnoliopsida</taxon>
        <taxon>Liliopsida</taxon>
        <taxon>Poales</taxon>
        <taxon>Poaceae</taxon>
        <taxon>PACMAD clade</taxon>
        <taxon>Arundinoideae</taxon>
        <taxon>Arundineae</taxon>
        <taxon>Arundo</taxon>
    </lineage>
</organism>
<evidence type="ECO:0000256" key="1">
    <source>
        <dbReference type="SAM" id="Phobius"/>
    </source>
</evidence>
<sequence length="131" mass="15269">MTGIQEPNCFLLNLIIRGIMCSVWVTVLLLKQIGRKMKVKLLTVIKMIHYRREWTFLHFLQKIIGHEMKRILLILARNLTCPLNMVLMVGARALPLLNLRLVKLMAYSRPLLAVIKTNWGAFRSTQKLKMN</sequence>
<protein>
    <submittedName>
        <fullName evidence="2">Uncharacterized protein</fullName>
    </submittedName>
</protein>
<dbReference type="AlphaFoldDB" id="A0A0A9EWN8"/>
<keyword evidence="1" id="KW-0812">Transmembrane</keyword>
<feature type="transmembrane region" description="Helical" evidence="1">
    <location>
        <begin position="12"/>
        <end position="30"/>
    </location>
</feature>
<name>A0A0A9EWN8_ARUDO</name>
<accession>A0A0A9EWN8</accession>
<keyword evidence="1" id="KW-1133">Transmembrane helix</keyword>
<proteinExistence type="predicted"/>
<keyword evidence="1" id="KW-0472">Membrane</keyword>
<dbReference type="EMBL" id="GBRH01194502">
    <property type="protein sequence ID" value="JAE03394.1"/>
    <property type="molecule type" value="Transcribed_RNA"/>
</dbReference>
<reference evidence="2" key="2">
    <citation type="journal article" date="2015" name="Data Brief">
        <title>Shoot transcriptome of the giant reed, Arundo donax.</title>
        <authorList>
            <person name="Barrero R.A."/>
            <person name="Guerrero F.D."/>
            <person name="Moolhuijzen P."/>
            <person name="Goolsby J.A."/>
            <person name="Tidwell J."/>
            <person name="Bellgard S.E."/>
            <person name="Bellgard M.I."/>
        </authorList>
    </citation>
    <scope>NUCLEOTIDE SEQUENCE</scope>
    <source>
        <tissue evidence="2">Shoot tissue taken approximately 20 cm above the soil surface</tissue>
    </source>
</reference>
<evidence type="ECO:0000313" key="2">
    <source>
        <dbReference type="EMBL" id="JAE03394.1"/>
    </source>
</evidence>